<feature type="region of interest" description="Disordered" evidence="1">
    <location>
        <begin position="1"/>
        <end position="23"/>
    </location>
</feature>
<dbReference type="GO" id="GO:0003723">
    <property type="term" value="F:RNA binding"/>
    <property type="evidence" value="ECO:0007669"/>
    <property type="project" value="InterPro"/>
</dbReference>
<dbReference type="Proteomes" id="UP000515406">
    <property type="component" value="Chromosome"/>
</dbReference>
<dbReference type="EMBL" id="LR828257">
    <property type="protein sequence ID" value="CAD0302695.1"/>
    <property type="molecule type" value="Genomic_DNA"/>
</dbReference>
<dbReference type="GO" id="GO:0016070">
    <property type="term" value="P:RNA metabolic process"/>
    <property type="evidence" value="ECO:0007669"/>
    <property type="project" value="InterPro"/>
</dbReference>
<dbReference type="Pfam" id="PF08845">
    <property type="entry name" value="SymE_toxin"/>
    <property type="match status" value="1"/>
</dbReference>
<dbReference type="EMBL" id="LR828257">
    <property type="protein sequence ID" value="CAD0302700.1"/>
    <property type="molecule type" value="Genomic_DNA"/>
</dbReference>
<accession>A0A6V7BM52</accession>
<organism evidence="3 5">
    <name type="scientific">Xanthomonas hortorum pv. vitians</name>
    <dbReference type="NCBI Taxonomy" id="83224"/>
    <lineage>
        <taxon>Bacteria</taxon>
        <taxon>Pseudomonadati</taxon>
        <taxon>Pseudomonadota</taxon>
        <taxon>Gammaproteobacteria</taxon>
        <taxon>Lysobacterales</taxon>
        <taxon>Lysobacteraceae</taxon>
        <taxon>Xanthomonas</taxon>
    </lineage>
</organism>
<sequence>MRRTPSKATLASKPKRASKPPQKTFATWTCVEPQRKPLPTAEELAKSTPPLPDGPGRLLAPRRARKPKACTVSYTHYAGDYEHGGDQRVPHLRLSGLWLEQLGFAIGSKLSIRARDGELVIALRDMTPAE</sequence>
<gene>
    <name evidence="3" type="ORF">CFBP498_03980</name>
    <name evidence="4" type="ORF">R4K57_19935</name>
</gene>
<dbReference type="GO" id="GO:0016788">
    <property type="term" value="F:hydrolase activity, acting on ester bonds"/>
    <property type="evidence" value="ECO:0007669"/>
    <property type="project" value="InterPro"/>
</dbReference>
<keyword evidence="5" id="KW-1185">Reference proteome</keyword>
<protein>
    <submittedName>
        <fullName evidence="4">SymE family type I addiction module toxin</fullName>
    </submittedName>
</protein>
<dbReference type="GeneID" id="55514327"/>
<dbReference type="RefSeq" id="WP_074058585.1">
    <property type="nucleotide sequence ID" value="NZ_CP060399.1"/>
</dbReference>
<evidence type="ECO:0000313" key="3">
    <source>
        <dbReference type="EMBL" id="CAD0302695.1"/>
    </source>
</evidence>
<feature type="region of interest" description="Disordered" evidence="1">
    <location>
        <begin position="35"/>
        <end position="65"/>
    </location>
</feature>
<dbReference type="Proteomes" id="UP001187425">
    <property type="component" value="Unassembled WGS sequence"/>
</dbReference>
<evidence type="ECO:0000256" key="1">
    <source>
        <dbReference type="SAM" id="MobiDB-lite"/>
    </source>
</evidence>
<proteinExistence type="predicted"/>
<evidence type="ECO:0000313" key="6">
    <source>
        <dbReference type="Proteomes" id="UP001187425"/>
    </source>
</evidence>
<feature type="domain" description="Toxin SymE-like" evidence="2">
    <location>
        <begin position="68"/>
        <end position="122"/>
    </location>
</feature>
<dbReference type="EMBL" id="JAWMQI010000101">
    <property type="protein sequence ID" value="MDV7250629.1"/>
    <property type="molecule type" value="Genomic_DNA"/>
</dbReference>
<evidence type="ECO:0000313" key="5">
    <source>
        <dbReference type="Proteomes" id="UP000515406"/>
    </source>
</evidence>
<name>A0A6V7BM52_9XANT</name>
<reference evidence="3 5" key="1">
    <citation type="submission" date="2020-07" db="EMBL/GenBank/DDBJ databases">
        <authorList>
            <person name="Pothier F. J."/>
        </authorList>
    </citation>
    <scope>NUCLEOTIDE SEQUENCE [LARGE SCALE GENOMIC DNA]</scope>
    <source>
        <strain evidence="3 5">CFBP 498</strain>
    </source>
</reference>
<dbReference type="GO" id="GO:0005737">
    <property type="term" value="C:cytoplasm"/>
    <property type="evidence" value="ECO:0007669"/>
    <property type="project" value="InterPro"/>
</dbReference>
<reference evidence="4 6" key="2">
    <citation type="submission" date="2023-10" db="EMBL/GenBank/DDBJ databases">
        <title>A new tool for lettuce pathogen research.</title>
        <authorList>
            <person name="Horton K.N."/>
            <person name="Cseke L.J."/>
            <person name="Badiwe M."/>
            <person name="Tesfaye D."/>
            <person name="Klein A."/>
            <person name="Su J."/>
            <person name="Potnis N."/>
            <person name="Gassmann W."/>
        </authorList>
    </citation>
    <scope>NUCLEOTIDE SEQUENCE [LARGE SCALE GENOMIC DNA]</scope>
    <source>
        <strain evidence="4 6">JSKH1901</strain>
    </source>
</reference>
<evidence type="ECO:0000313" key="4">
    <source>
        <dbReference type="EMBL" id="MDV7250629.1"/>
    </source>
</evidence>
<dbReference type="InterPro" id="IPR014944">
    <property type="entry name" value="Toxin_SymE-like"/>
</dbReference>
<dbReference type="AlphaFoldDB" id="A0A6V7BM52"/>
<evidence type="ECO:0000259" key="2">
    <source>
        <dbReference type="Pfam" id="PF08845"/>
    </source>
</evidence>